<evidence type="ECO:0000256" key="9">
    <source>
        <dbReference type="RuleBase" id="RU361169"/>
    </source>
</evidence>
<evidence type="ECO:0000256" key="7">
    <source>
        <dbReference type="ARBA" id="ARBA00023316"/>
    </source>
</evidence>
<dbReference type="InterPro" id="IPR012334">
    <property type="entry name" value="Pectin_lyas_fold"/>
</dbReference>
<keyword evidence="7" id="KW-0961">Cell wall biogenesis/degradation</keyword>
<evidence type="ECO:0000256" key="2">
    <source>
        <dbReference type="ARBA" id="ARBA00008834"/>
    </source>
</evidence>
<evidence type="ECO:0000313" key="11">
    <source>
        <dbReference type="Proteomes" id="UP000250235"/>
    </source>
</evidence>
<evidence type="ECO:0000256" key="1">
    <source>
        <dbReference type="ARBA" id="ARBA00004191"/>
    </source>
</evidence>
<dbReference type="SMART" id="SM00710">
    <property type="entry name" value="PbH1"/>
    <property type="match status" value="6"/>
</dbReference>
<dbReference type="InterPro" id="IPR011050">
    <property type="entry name" value="Pectin_lyase_fold/virulence"/>
</dbReference>
<gene>
    <name evidence="10" type="ORF">F511_37964</name>
</gene>
<evidence type="ECO:0000256" key="6">
    <source>
        <dbReference type="ARBA" id="ARBA00023295"/>
    </source>
</evidence>
<dbReference type="Pfam" id="PF00295">
    <property type="entry name" value="Glyco_hydro_28"/>
    <property type="match status" value="1"/>
</dbReference>
<evidence type="ECO:0000256" key="8">
    <source>
        <dbReference type="PROSITE-ProRule" id="PRU10052"/>
    </source>
</evidence>
<keyword evidence="3" id="KW-0134">Cell wall</keyword>
<dbReference type="Gene3D" id="2.160.20.10">
    <property type="entry name" value="Single-stranded right-handed beta-helix, Pectin lyase-like"/>
    <property type="match status" value="1"/>
</dbReference>
<feature type="active site" evidence="8">
    <location>
        <position position="212"/>
    </location>
</feature>
<keyword evidence="5 9" id="KW-0378">Hydrolase</keyword>
<sequence>MKFGAKADNKTDDAMAMIKAWNAACKSNIAAKLVIPSGDFVSGPILFRGPCTAQQSITIEIQGNLYAYDDISEFSNGAWIMLADINGVVVNGGGRINGRGDSVWEFIGGTKDSPPLPVSMVFEKVENGTVYNLNFVNSMGFHVKVTDSSNVALWNLTITAPVGSPNTDGVHLSSSVNINITDSAIGTGDDCISVGHGTENITISGITCGPGHGISIGSLGKRPDETNLKGVSITNCTLTGTTNGARIKTYHNSQEMEATNIVYRDIVMKQVKNPIIIDQHYDSKKKPQQSKVKISNVQFKNIKGTTISPVAISINCSFAVPCEGIELTNIDLVPYGSIGPLHSACSSAKIISTGNLNPASPTECV</sequence>
<comment type="subcellular location">
    <subcellularLocation>
        <location evidence="1">Secreted</location>
        <location evidence="1">Cell wall</location>
    </subcellularLocation>
</comment>
<name>A0A2Z7D7J9_9LAMI</name>
<protein>
    <submittedName>
        <fullName evidence="10">Polygalacturonase</fullName>
    </submittedName>
</protein>
<keyword evidence="11" id="KW-1185">Reference proteome</keyword>
<dbReference type="AlphaFoldDB" id="A0A2Z7D7J9"/>
<reference evidence="10 11" key="1">
    <citation type="journal article" date="2015" name="Proc. Natl. Acad. Sci. U.S.A.">
        <title>The resurrection genome of Boea hygrometrica: A blueprint for survival of dehydration.</title>
        <authorList>
            <person name="Xiao L."/>
            <person name="Yang G."/>
            <person name="Zhang L."/>
            <person name="Yang X."/>
            <person name="Zhao S."/>
            <person name="Ji Z."/>
            <person name="Zhou Q."/>
            <person name="Hu M."/>
            <person name="Wang Y."/>
            <person name="Chen M."/>
            <person name="Xu Y."/>
            <person name="Jin H."/>
            <person name="Xiao X."/>
            <person name="Hu G."/>
            <person name="Bao F."/>
            <person name="Hu Y."/>
            <person name="Wan P."/>
            <person name="Li L."/>
            <person name="Deng X."/>
            <person name="Kuang T."/>
            <person name="Xiang C."/>
            <person name="Zhu J.K."/>
            <person name="Oliver M.J."/>
            <person name="He Y."/>
        </authorList>
    </citation>
    <scope>NUCLEOTIDE SEQUENCE [LARGE SCALE GENOMIC DNA]</scope>
    <source>
        <strain evidence="11">cv. XS01</strain>
    </source>
</reference>
<dbReference type="InterPro" id="IPR000743">
    <property type="entry name" value="Glyco_hydro_28"/>
</dbReference>
<accession>A0A2Z7D7J9</accession>
<dbReference type="GO" id="GO:0071555">
    <property type="term" value="P:cell wall organization"/>
    <property type="evidence" value="ECO:0007669"/>
    <property type="project" value="UniProtKB-KW"/>
</dbReference>
<comment type="similarity">
    <text evidence="2 9">Belongs to the glycosyl hydrolase 28 family.</text>
</comment>
<dbReference type="PANTHER" id="PTHR31375">
    <property type="match status" value="1"/>
</dbReference>
<evidence type="ECO:0000256" key="4">
    <source>
        <dbReference type="ARBA" id="ARBA00022525"/>
    </source>
</evidence>
<dbReference type="SUPFAM" id="SSF51126">
    <property type="entry name" value="Pectin lyase-like"/>
    <property type="match status" value="1"/>
</dbReference>
<dbReference type="GO" id="GO:0004650">
    <property type="term" value="F:polygalacturonase activity"/>
    <property type="evidence" value="ECO:0007669"/>
    <property type="project" value="InterPro"/>
</dbReference>
<proteinExistence type="inferred from homology"/>
<dbReference type="OrthoDB" id="187139at2759"/>
<evidence type="ECO:0000256" key="3">
    <source>
        <dbReference type="ARBA" id="ARBA00022512"/>
    </source>
</evidence>
<dbReference type="PROSITE" id="PS00502">
    <property type="entry name" value="POLYGALACTURONASE"/>
    <property type="match status" value="1"/>
</dbReference>
<organism evidence="10 11">
    <name type="scientific">Dorcoceras hygrometricum</name>
    <dbReference type="NCBI Taxonomy" id="472368"/>
    <lineage>
        <taxon>Eukaryota</taxon>
        <taxon>Viridiplantae</taxon>
        <taxon>Streptophyta</taxon>
        <taxon>Embryophyta</taxon>
        <taxon>Tracheophyta</taxon>
        <taxon>Spermatophyta</taxon>
        <taxon>Magnoliopsida</taxon>
        <taxon>eudicotyledons</taxon>
        <taxon>Gunneridae</taxon>
        <taxon>Pentapetalae</taxon>
        <taxon>asterids</taxon>
        <taxon>lamiids</taxon>
        <taxon>Lamiales</taxon>
        <taxon>Gesneriaceae</taxon>
        <taxon>Didymocarpoideae</taxon>
        <taxon>Trichosporeae</taxon>
        <taxon>Loxocarpinae</taxon>
        <taxon>Dorcoceras</taxon>
    </lineage>
</organism>
<dbReference type="EMBL" id="KQ990624">
    <property type="protein sequence ID" value="KZV52841.1"/>
    <property type="molecule type" value="Genomic_DNA"/>
</dbReference>
<keyword evidence="4" id="KW-0964">Secreted</keyword>
<dbReference type="FunFam" id="2.160.20.10:FF:000004">
    <property type="entry name" value="Pectin lyase-like superfamily protein"/>
    <property type="match status" value="1"/>
</dbReference>
<dbReference type="GO" id="GO:0005975">
    <property type="term" value="P:carbohydrate metabolic process"/>
    <property type="evidence" value="ECO:0007669"/>
    <property type="project" value="InterPro"/>
</dbReference>
<evidence type="ECO:0000313" key="10">
    <source>
        <dbReference type="EMBL" id="KZV52841.1"/>
    </source>
</evidence>
<dbReference type="InterPro" id="IPR006626">
    <property type="entry name" value="PbH1"/>
</dbReference>
<evidence type="ECO:0000256" key="5">
    <source>
        <dbReference type="ARBA" id="ARBA00022801"/>
    </source>
</evidence>
<keyword evidence="6 9" id="KW-0326">Glycosidase</keyword>
<dbReference type="Proteomes" id="UP000250235">
    <property type="component" value="Unassembled WGS sequence"/>
</dbReference>